<proteinExistence type="predicted"/>
<dbReference type="AlphaFoldDB" id="A0A328WW56"/>
<reference evidence="1 2" key="1">
    <citation type="submission" date="2018-06" db="EMBL/GenBank/DDBJ databases">
        <title>Genomic Encyclopedia of Type Strains, Phase III (KMG-III): the genomes of soil and plant-associated and newly described type strains.</title>
        <authorList>
            <person name="Whitman W."/>
        </authorList>
    </citation>
    <scope>NUCLEOTIDE SEQUENCE [LARGE SCALE GENOMIC DNA]</scope>
    <source>
        <strain evidence="1 2">CGMCC 1.12504</strain>
    </source>
</reference>
<dbReference type="OrthoDB" id="1005072at2"/>
<gene>
    <name evidence="1" type="ORF">B0I10_10828</name>
</gene>
<protein>
    <submittedName>
        <fullName evidence="1">Uncharacterized protein DUF2851</fullName>
    </submittedName>
</protein>
<comment type="caution">
    <text evidence="1">The sequence shown here is derived from an EMBL/GenBank/DDBJ whole genome shotgun (WGS) entry which is preliminary data.</text>
</comment>
<evidence type="ECO:0000313" key="1">
    <source>
        <dbReference type="EMBL" id="RAR47528.1"/>
    </source>
</evidence>
<organism evidence="1 2">
    <name type="scientific">Flavobacterium lacus</name>
    <dbReference type="NCBI Taxonomy" id="1353778"/>
    <lineage>
        <taxon>Bacteria</taxon>
        <taxon>Pseudomonadati</taxon>
        <taxon>Bacteroidota</taxon>
        <taxon>Flavobacteriia</taxon>
        <taxon>Flavobacteriales</taxon>
        <taxon>Flavobacteriaceae</taxon>
        <taxon>Flavobacterium</taxon>
    </lineage>
</organism>
<evidence type="ECO:0000313" key="2">
    <source>
        <dbReference type="Proteomes" id="UP000249518"/>
    </source>
</evidence>
<dbReference type="RefSeq" id="WP_112086210.1">
    <property type="nucleotide sequence ID" value="NZ_QLSV01000008.1"/>
</dbReference>
<accession>A0A328WW56</accession>
<dbReference type="Pfam" id="PF11013">
    <property type="entry name" value="DUF2851"/>
    <property type="match status" value="1"/>
</dbReference>
<sequence>MKEDFLHYVWQYKKFAFANLKTVSNQELTIIHSGYYIQQAGPDFFNAQVVIDNQKWAGNIEIHLKSSDWYVHHHETDMNYDNVILHVVWEHDTEVFRKNNTAIPVLELKKHVSKEVLQQYKQLFTQKTWINCESQLTVVDDFTLSNWKERLFFERLEKKATEVEKLLQKNTFDWEATLFQLLAKSFGLNTNGEAFLKMAESIPYTVIKKERFEVENTEALFFGSTGLLEEQNEDAYYNSLKKRWNYLKHKHQLKIDYYQSVQFFKHRPDNFPTIRLAQLAQLVLQQHSLFQVLIRVNSIHEMYQFFDCNVSEYWKSHYVFDRLHAKKNKKISKNFIDLLILNCILPIKFAYGHANGNVMPEELIALASEIPSEKNSVIEKFNHFGLISKNSYHSQSFLQLKNEYCATNKCLNCAIGQKLINFTS</sequence>
<dbReference type="EMBL" id="QLSV01000008">
    <property type="protein sequence ID" value="RAR47528.1"/>
    <property type="molecule type" value="Genomic_DNA"/>
</dbReference>
<dbReference type="Proteomes" id="UP000249518">
    <property type="component" value="Unassembled WGS sequence"/>
</dbReference>
<dbReference type="InterPro" id="IPR021272">
    <property type="entry name" value="DUF2851"/>
</dbReference>
<name>A0A328WW56_9FLAO</name>
<keyword evidence="2" id="KW-1185">Reference proteome</keyword>